<reference evidence="1" key="2">
    <citation type="submission" date="2025-05" db="UniProtKB">
        <authorList>
            <consortium name="EnsemblMetazoa"/>
        </authorList>
    </citation>
    <scope>IDENTIFICATION</scope>
</reference>
<proteinExistence type="predicted"/>
<sequence>MNQDPDCCPSSPSGVTVLECSSSSGSLHLDGLQQEDGQPDSSTYKLTNVNCESFNKSWVTINECRLKAMSRNRTVFNFNATFHHPASHIIQDYRYFKRENGYKPWLYRKKIDGCRFLRKPYDALTILIYNAYKPFSNINHTCPFKGDILIRGMYLTTEIKTLPYPTGEYMVQLNWLFYRKVQFVTNVSFQFVEDFF</sequence>
<dbReference type="RefSeq" id="XP_044313675.1">
    <property type="nucleotide sequence ID" value="XM_044457740.1"/>
</dbReference>
<keyword evidence="2" id="KW-1185">Reference proteome</keyword>
<evidence type="ECO:0000313" key="2">
    <source>
        <dbReference type="Proteomes" id="UP001652680"/>
    </source>
</evidence>
<name>A0ABM5J4C7_DRORH</name>
<accession>A0ABM5J4C7</accession>
<protein>
    <submittedName>
        <fullName evidence="1">Uncharacterized protein</fullName>
    </submittedName>
</protein>
<dbReference type="InterPro" id="IPR010512">
    <property type="entry name" value="DUF1091"/>
</dbReference>
<dbReference type="Pfam" id="PF06477">
    <property type="entry name" value="DUF1091"/>
    <property type="match status" value="1"/>
</dbReference>
<dbReference type="EnsemblMetazoa" id="XM_044457740.1">
    <property type="protein sequence ID" value="XP_044313675.1"/>
    <property type="gene ID" value="LOC108053699"/>
</dbReference>
<dbReference type="PANTHER" id="PTHR20898:SF0">
    <property type="entry name" value="DAEDALUS ON 3-RELATED"/>
    <property type="match status" value="1"/>
</dbReference>
<reference evidence="2" key="1">
    <citation type="journal article" date="2021" name="Elife">
        <title>Highly contiguous assemblies of 101 drosophilid genomes.</title>
        <authorList>
            <person name="Kim B.Y."/>
            <person name="Wang J.R."/>
            <person name="Miller D.E."/>
            <person name="Barmina O."/>
            <person name="Delaney E."/>
            <person name="Thompson A."/>
            <person name="Comeault A.A."/>
            <person name="Peede D."/>
            <person name="D'Agostino E.R."/>
            <person name="Pelaez J."/>
            <person name="Aguilar J.M."/>
            <person name="Haji D."/>
            <person name="Matsunaga T."/>
            <person name="Armstrong E.E."/>
            <person name="Zych M."/>
            <person name="Ogawa Y."/>
            <person name="Stamenkovic-Radak M."/>
            <person name="Jelic M."/>
            <person name="Veselinovic M.S."/>
            <person name="Tanaskovic M."/>
            <person name="Eric P."/>
            <person name="Gao J.J."/>
            <person name="Katoh T.K."/>
            <person name="Toda M.J."/>
            <person name="Watabe H."/>
            <person name="Watada M."/>
            <person name="Davis J.S."/>
            <person name="Moyle L.C."/>
            <person name="Manoli G."/>
            <person name="Bertolini E."/>
            <person name="Kostal V."/>
            <person name="Hawley R.S."/>
            <person name="Takahashi A."/>
            <person name="Jones C.D."/>
            <person name="Price D.K."/>
            <person name="Whiteman N."/>
            <person name="Kopp A."/>
            <person name="Matute D.R."/>
            <person name="Petrov D.A."/>
        </authorList>
    </citation>
    <scope>NUCLEOTIDE SEQUENCE [LARGE SCALE GENOMIC DNA]</scope>
</reference>
<evidence type="ECO:0000313" key="1">
    <source>
        <dbReference type="EnsemblMetazoa" id="XP_044313675.1"/>
    </source>
</evidence>
<organism evidence="1 2">
    <name type="scientific">Drosophila rhopaloa</name>
    <name type="common">Fruit fly</name>
    <dbReference type="NCBI Taxonomy" id="1041015"/>
    <lineage>
        <taxon>Eukaryota</taxon>
        <taxon>Metazoa</taxon>
        <taxon>Ecdysozoa</taxon>
        <taxon>Arthropoda</taxon>
        <taxon>Hexapoda</taxon>
        <taxon>Insecta</taxon>
        <taxon>Pterygota</taxon>
        <taxon>Neoptera</taxon>
        <taxon>Endopterygota</taxon>
        <taxon>Diptera</taxon>
        <taxon>Brachycera</taxon>
        <taxon>Muscomorpha</taxon>
        <taxon>Ephydroidea</taxon>
        <taxon>Drosophilidae</taxon>
        <taxon>Drosophila</taxon>
        <taxon>Sophophora</taxon>
    </lineage>
</organism>
<dbReference type="SMART" id="SM00697">
    <property type="entry name" value="DM8"/>
    <property type="match status" value="1"/>
</dbReference>
<dbReference type="Proteomes" id="UP001652680">
    <property type="component" value="Unassembled WGS sequence"/>
</dbReference>
<dbReference type="PANTHER" id="PTHR20898">
    <property type="entry name" value="DAEDALUS ON 3-RELATED-RELATED"/>
    <property type="match status" value="1"/>
</dbReference>
<dbReference type="GeneID" id="108053699"/>